<sequence>MKIGDFKFSSFKAVQVPKGWDRLFMSIISLENGKTIAKTSKAAVRSGTCQWTEILSESVWVSRNEASKEMEDCLFKLVVAMGSARSGILGEATVNLTSYITSTAIVPVSLPLKKFERISFDDLYGPLYNLYDDELKQKKNGPLYNLYDDELRKGLVAEPDYSLPMPLNCGQLSDAMKEELHMDICNFGEVKLVSDVALLCNSSRPSDRPSMEDALKLLSGWKTCGKE</sequence>
<dbReference type="OrthoDB" id="658575at2759"/>
<gene>
    <name evidence="2" type="ORF">CCACVL1_28777</name>
</gene>
<organism evidence="2 3">
    <name type="scientific">Corchorus capsularis</name>
    <name type="common">Jute</name>
    <dbReference type="NCBI Taxonomy" id="210143"/>
    <lineage>
        <taxon>Eukaryota</taxon>
        <taxon>Viridiplantae</taxon>
        <taxon>Streptophyta</taxon>
        <taxon>Embryophyta</taxon>
        <taxon>Tracheophyta</taxon>
        <taxon>Spermatophyta</taxon>
        <taxon>Magnoliopsida</taxon>
        <taxon>eudicotyledons</taxon>
        <taxon>Gunneridae</taxon>
        <taxon>Pentapetalae</taxon>
        <taxon>rosids</taxon>
        <taxon>malvids</taxon>
        <taxon>Malvales</taxon>
        <taxon>Malvaceae</taxon>
        <taxon>Grewioideae</taxon>
        <taxon>Apeibeae</taxon>
        <taxon>Corchorus</taxon>
    </lineage>
</organism>
<comment type="caution">
    <text evidence="2">The sequence shown here is derived from an EMBL/GenBank/DDBJ whole genome shotgun (WGS) entry which is preliminary data.</text>
</comment>
<keyword evidence="3" id="KW-1185">Reference proteome</keyword>
<reference evidence="2 3" key="1">
    <citation type="submission" date="2013-09" db="EMBL/GenBank/DDBJ databases">
        <title>Corchorus capsularis genome sequencing.</title>
        <authorList>
            <person name="Alam M."/>
            <person name="Haque M.S."/>
            <person name="Islam M.S."/>
            <person name="Emdad E.M."/>
            <person name="Islam M.M."/>
            <person name="Ahmed B."/>
            <person name="Halim A."/>
            <person name="Hossen Q.M.M."/>
            <person name="Hossain M.Z."/>
            <person name="Ahmed R."/>
            <person name="Khan M.M."/>
            <person name="Islam R."/>
            <person name="Rashid M.M."/>
            <person name="Khan S.A."/>
            <person name="Rahman M.S."/>
            <person name="Alam M."/>
        </authorList>
    </citation>
    <scope>NUCLEOTIDE SEQUENCE [LARGE SCALE GENOMIC DNA]</scope>
    <source>
        <strain evidence="3">cv. CVL-1</strain>
        <tissue evidence="2">Whole seedling</tissue>
    </source>
</reference>
<accession>A0A1R3G5B5</accession>
<dbReference type="Gramene" id="OMO53246">
    <property type="protein sequence ID" value="OMO53246"/>
    <property type="gene ID" value="CCACVL1_28777"/>
</dbReference>
<dbReference type="STRING" id="210143.A0A1R3G5B5"/>
<dbReference type="PROSITE" id="PS51840">
    <property type="entry name" value="C2_NT"/>
    <property type="match status" value="1"/>
</dbReference>
<name>A0A1R3G5B5_COCAP</name>
<dbReference type="Pfam" id="PF10358">
    <property type="entry name" value="NT-C2"/>
    <property type="match status" value="1"/>
</dbReference>
<evidence type="ECO:0000259" key="1">
    <source>
        <dbReference type="PROSITE" id="PS51840"/>
    </source>
</evidence>
<dbReference type="AlphaFoldDB" id="A0A1R3G5B5"/>
<dbReference type="PANTHER" id="PTHR47270:SF3">
    <property type="entry name" value="HYPOTETICAL PROTEIN"/>
    <property type="match status" value="1"/>
</dbReference>
<dbReference type="PANTHER" id="PTHR47270">
    <property type="entry name" value="PROTEIN MLP1-LIKE"/>
    <property type="match status" value="1"/>
</dbReference>
<feature type="domain" description="C2 NT-type" evidence="1">
    <location>
        <begin position="1"/>
        <end position="131"/>
    </location>
</feature>
<dbReference type="InterPro" id="IPR019448">
    <property type="entry name" value="NT-C2"/>
</dbReference>
<evidence type="ECO:0000313" key="3">
    <source>
        <dbReference type="Proteomes" id="UP000188268"/>
    </source>
</evidence>
<dbReference type="EMBL" id="AWWV01015242">
    <property type="protein sequence ID" value="OMO53246.1"/>
    <property type="molecule type" value="Genomic_DNA"/>
</dbReference>
<evidence type="ECO:0000313" key="2">
    <source>
        <dbReference type="EMBL" id="OMO53246.1"/>
    </source>
</evidence>
<proteinExistence type="predicted"/>
<protein>
    <recommendedName>
        <fullName evidence="1">C2 NT-type domain-containing protein</fullName>
    </recommendedName>
</protein>
<dbReference type="Proteomes" id="UP000188268">
    <property type="component" value="Unassembled WGS sequence"/>
</dbReference>